<dbReference type="InterPro" id="IPR027443">
    <property type="entry name" value="IPNS-like_sf"/>
</dbReference>
<dbReference type="GO" id="GO:0046872">
    <property type="term" value="F:metal ion binding"/>
    <property type="evidence" value="ECO:0007669"/>
    <property type="project" value="UniProtKB-KW"/>
</dbReference>
<feature type="non-terminal residue" evidence="3">
    <location>
        <position position="1"/>
    </location>
</feature>
<name>A0A816RGQ1_9BILA</name>
<evidence type="ECO:0000313" key="4">
    <source>
        <dbReference type="Proteomes" id="UP000663856"/>
    </source>
</evidence>
<dbReference type="InterPro" id="IPR005123">
    <property type="entry name" value="Oxoglu/Fe-dep_dioxygenase_dom"/>
</dbReference>
<keyword evidence="1" id="KW-0479">Metal-binding</keyword>
<keyword evidence="1" id="KW-0408">Iron</keyword>
<dbReference type="EMBL" id="CAJNRF010005518">
    <property type="protein sequence ID" value="CAF2071677.1"/>
    <property type="molecule type" value="Genomic_DNA"/>
</dbReference>
<comment type="similarity">
    <text evidence="1">Belongs to the iron/ascorbate-dependent oxidoreductase family.</text>
</comment>
<dbReference type="SUPFAM" id="SSF51197">
    <property type="entry name" value="Clavaminate synthase-like"/>
    <property type="match status" value="1"/>
</dbReference>
<evidence type="ECO:0000256" key="1">
    <source>
        <dbReference type="RuleBase" id="RU003682"/>
    </source>
</evidence>
<dbReference type="InterPro" id="IPR044861">
    <property type="entry name" value="IPNS-like_FE2OG_OXY"/>
</dbReference>
<dbReference type="PROSITE" id="PS51471">
    <property type="entry name" value="FE2OG_OXY"/>
    <property type="match status" value="1"/>
</dbReference>
<dbReference type="Gene3D" id="2.60.120.330">
    <property type="entry name" value="B-lactam Antibiotic, Isopenicillin N Synthase, Chain"/>
    <property type="match status" value="1"/>
</dbReference>
<proteinExistence type="inferred from homology"/>
<reference evidence="3" key="1">
    <citation type="submission" date="2021-02" db="EMBL/GenBank/DDBJ databases">
        <authorList>
            <person name="Nowell W R."/>
        </authorList>
    </citation>
    <scope>NUCLEOTIDE SEQUENCE</scope>
</reference>
<dbReference type="AlphaFoldDB" id="A0A816RGQ1"/>
<comment type="caution">
    <text evidence="3">The sequence shown here is derived from an EMBL/GenBank/DDBJ whole genome shotgun (WGS) entry which is preliminary data.</text>
</comment>
<evidence type="ECO:0000313" key="3">
    <source>
        <dbReference type="EMBL" id="CAF2071677.1"/>
    </source>
</evidence>
<dbReference type="PANTHER" id="PTHR47990">
    <property type="entry name" value="2-OXOGLUTARATE (2OG) AND FE(II)-DEPENDENT OXYGENASE SUPERFAMILY PROTEIN-RELATED"/>
    <property type="match status" value="1"/>
</dbReference>
<dbReference type="Proteomes" id="UP000663856">
    <property type="component" value="Unassembled WGS sequence"/>
</dbReference>
<dbReference type="Pfam" id="PF03171">
    <property type="entry name" value="2OG-FeII_Oxy"/>
    <property type="match status" value="1"/>
</dbReference>
<sequence>FQEVIYDEYLMTMIHLAEKLMESYALALGLTEDYFAPMVNKRAVISRLAYYPPPPFEQNDDQMSCGVHSDQTGVTLLAQLDGTNGLQVKNSLDEWIDAVPIPGTLVVNIGDLIERWSNGHFKATKHRVILRPGQERYSAIAFHMPNYYTKIESCIKGEAPKYVPVITGDFVLKRESLFYGPDEDWVEHEKNVENTEHYFTKIQNSK</sequence>
<keyword evidence="1" id="KW-0560">Oxidoreductase</keyword>
<dbReference type="PRINTS" id="PR00682">
    <property type="entry name" value="IPNSYNTHASE"/>
</dbReference>
<accession>A0A816RGQ1</accession>
<dbReference type="GO" id="GO:0016491">
    <property type="term" value="F:oxidoreductase activity"/>
    <property type="evidence" value="ECO:0007669"/>
    <property type="project" value="UniProtKB-KW"/>
</dbReference>
<dbReference type="InterPro" id="IPR050231">
    <property type="entry name" value="Iron_ascorbate_oxido_reductase"/>
</dbReference>
<protein>
    <recommendedName>
        <fullName evidence="2">Fe2OG dioxygenase domain-containing protein</fullName>
    </recommendedName>
</protein>
<gene>
    <name evidence="3" type="ORF">WKI299_LOCUS14282</name>
</gene>
<evidence type="ECO:0000259" key="2">
    <source>
        <dbReference type="PROSITE" id="PS51471"/>
    </source>
</evidence>
<organism evidence="3 4">
    <name type="scientific">Rotaria magnacalcarata</name>
    <dbReference type="NCBI Taxonomy" id="392030"/>
    <lineage>
        <taxon>Eukaryota</taxon>
        <taxon>Metazoa</taxon>
        <taxon>Spiralia</taxon>
        <taxon>Gnathifera</taxon>
        <taxon>Rotifera</taxon>
        <taxon>Eurotatoria</taxon>
        <taxon>Bdelloidea</taxon>
        <taxon>Philodinida</taxon>
        <taxon>Philodinidae</taxon>
        <taxon>Rotaria</taxon>
    </lineage>
</organism>
<feature type="domain" description="Fe2OG dioxygenase" evidence="2">
    <location>
        <begin position="41"/>
        <end position="145"/>
    </location>
</feature>